<comment type="caution">
    <text evidence="2">The sequence shown here is derived from an EMBL/GenBank/DDBJ whole genome shotgun (WGS) entry which is preliminary data.</text>
</comment>
<feature type="signal peptide" evidence="1">
    <location>
        <begin position="1"/>
        <end position="19"/>
    </location>
</feature>
<dbReference type="Proteomes" id="UP000321935">
    <property type="component" value="Unassembled WGS sequence"/>
</dbReference>
<dbReference type="AlphaFoldDB" id="A0A5C7B3Z6"/>
<evidence type="ECO:0000313" key="2">
    <source>
        <dbReference type="EMBL" id="TXE12602.1"/>
    </source>
</evidence>
<accession>A0A5C7B3Z6</accession>
<reference evidence="2 3" key="1">
    <citation type="submission" date="2019-08" db="EMBL/GenBank/DDBJ databases">
        <title>Genomes sequence of Algoriphagus aquimarinus ACAM450.</title>
        <authorList>
            <person name="Bowman J.P."/>
        </authorList>
    </citation>
    <scope>NUCLEOTIDE SEQUENCE [LARGE SCALE GENOMIC DNA]</scope>
    <source>
        <strain evidence="2 3">ACAM 450</strain>
    </source>
</reference>
<dbReference type="OrthoDB" id="824552at2"/>
<dbReference type="RefSeq" id="WP_146916510.1">
    <property type="nucleotide sequence ID" value="NZ_VORW01000003.1"/>
</dbReference>
<protein>
    <submittedName>
        <fullName evidence="2">DUF4252 domain-containing protein</fullName>
    </submittedName>
</protein>
<proteinExistence type="predicted"/>
<evidence type="ECO:0000313" key="3">
    <source>
        <dbReference type="Proteomes" id="UP000321935"/>
    </source>
</evidence>
<feature type="chain" id="PRO_5022886734" evidence="1">
    <location>
        <begin position="20"/>
        <end position="161"/>
    </location>
</feature>
<keyword evidence="1" id="KW-0732">Signal</keyword>
<sequence>MKKLILTLAIIGAVMSVQAQSKSVKALYEKFKGEDDFFHMELGGNFMNFAEGFKIDIDKNDMATVAKSIEKLNFFKLPDHMDDARQEYKALQKGLERERYELLMEASEGKGGVIVYSKGGNTISDLVVLVGGDDGDLMVVELKGKFDQELVAKAANYKNKN</sequence>
<dbReference type="EMBL" id="VORW01000003">
    <property type="protein sequence ID" value="TXE12602.1"/>
    <property type="molecule type" value="Genomic_DNA"/>
</dbReference>
<evidence type="ECO:0000256" key="1">
    <source>
        <dbReference type="SAM" id="SignalP"/>
    </source>
</evidence>
<organism evidence="2 3">
    <name type="scientific">Algoriphagus aquimarinus</name>
    <dbReference type="NCBI Taxonomy" id="237018"/>
    <lineage>
        <taxon>Bacteria</taxon>
        <taxon>Pseudomonadati</taxon>
        <taxon>Bacteroidota</taxon>
        <taxon>Cytophagia</taxon>
        <taxon>Cytophagales</taxon>
        <taxon>Cyclobacteriaceae</taxon>
        <taxon>Algoriphagus</taxon>
    </lineage>
</organism>
<name>A0A5C7B3Z6_9BACT</name>
<gene>
    <name evidence="2" type="ORF">ESV85_08280</name>
</gene>
<dbReference type="Pfam" id="PF14060">
    <property type="entry name" value="DUF4252"/>
    <property type="match status" value="1"/>
</dbReference>
<dbReference type="InterPro" id="IPR025348">
    <property type="entry name" value="DUF4252"/>
</dbReference>